<organism evidence="3 4">
    <name type="scientific">Cynara cardunculus var. scolymus</name>
    <name type="common">Globe artichoke</name>
    <name type="synonym">Cynara scolymus</name>
    <dbReference type="NCBI Taxonomy" id="59895"/>
    <lineage>
        <taxon>Eukaryota</taxon>
        <taxon>Viridiplantae</taxon>
        <taxon>Streptophyta</taxon>
        <taxon>Embryophyta</taxon>
        <taxon>Tracheophyta</taxon>
        <taxon>Spermatophyta</taxon>
        <taxon>Magnoliopsida</taxon>
        <taxon>eudicotyledons</taxon>
        <taxon>Gunneridae</taxon>
        <taxon>Pentapetalae</taxon>
        <taxon>asterids</taxon>
        <taxon>campanulids</taxon>
        <taxon>Asterales</taxon>
        <taxon>Asteraceae</taxon>
        <taxon>Carduoideae</taxon>
        <taxon>Cardueae</taxon>
        <taxon>Carduinae</taxon>
        <taxon>Cynara</taxon>
    </lineage>
</organism>
<comment type="caution">
    <text evidence="3">The sequence shown here is derived from an EMBL/GenBank/DDBJ whole genome shotgun (WGS) entry which is preliminary data.</text>
</comment>
<dbReference type="Gramene" id="KVH95028">
    <property type="protein sequence ID" value="KVH95028"/>
    <property type="gene ID" value="Ccrd_002903"/>
</dbReference>
<feature type="region of interest" description="Disordered" evidence="1">
    <location>
        <begin position="27"/>
        <end position="114"/>
    </location>
</feature>
<evidence type="ECO:0000313" key="4">
    <source>
        <dbReference type="Proteomes" id="UP000243975"/>
    </source>
</evidence>
<gene>
    <name evidence="3" type="ORF">Ccrd_002903</name>
</gene>
<keyword evidence="4" id="KW-1185">Reference proteome</keyword>
<feature type="signal peptide" evidence="2">
    <location>
        <begin position="1"/>
        <end position="21"/>
    </location>
</feature>
<evidence type="ECO:0000256" key="1">
    <source>
        <dbReference type="SAM" id="MobiDB-lite"/>
    </source>
</evidence>
<accession>A0A103XQI1</accession>
<dbReference type="AlphaFoldDB" id="A0A103XQI1"/>
<sequence>MDKHGFVVVLLFLFMIGSGRSNALNSRKLVTTPDPNGSSNANQDTPLSSPPPDEKKQNPSPVTKPKDAPTTNSSDDESKGMNDANTKASSENSSDKTQDKGKSHDGKEKVENQTQLKTFASKYCKGNPFCSDQEKTMIACIQDIENGKIVSPHSICLSSVL</sequence>
<dbReference type="EMBL" id="LEKV01004436">
    <property type="protein sequence ID" value="KVH95028.1"/>
    <property type="molecule type" value="Genomic_DNA"/>
</dbReference>
<proteinExistence type="predicted"/>
<protein>
    <submittedName>
        <fullName evidence="3">Uncharacterized protein</fullName>
    </submittedName>
</protein>
<reference evidence="3 4" key="1">
    <citation type="journal article" date="2016" name="Sci. Rep.">
        <title>The genome sequence of the outbreeding globe artichoke constructed de novo incorporating a phase-aware low-pass sequencing strategy of F1 progeny.</title>
        <authorList>
            <person name="Scaglione D."/>
            <person name="Reyes-Chin-Wo S."/>
            <person name="Acquadro A."/>
            <person name="Froenicke L."/>
            <person name="Portis E."/>
            <person name="Beitel C."/>
            <person name="Tirone M."/>
            <person name="Mauro R."/>
            <person name="Lo Monaco A."/>
            <person name="Mauromicale G."/>
            <person name="Faccioli P."/>
            <person name="Cattivelli L."/>
            <person name="Rieseberg L."/>
            <person name="Michelmore R."/>
            <person name="Lanteri S."/>
        </authorList>
    </citation>
    <scope>NUCLEOTIDE SEQUENCE [LARGE SCALE GENOMIC DNA]</scope>
    <source>
        <strain evidence="3">2C</strain>
    </source>
</reference>
<name>A0A103XQI1_CYNCS</name>
<dbReference type="PANTHER" id="PTHR34200">
    <property type="entry name" value="DENTIN SIALOPHOSPHOPROTEIN-LIKE ISOFORM X1"/>
    <property type="match status" value="1"/>
</dbReference>
<feature type="compositionally biased region" description="Polar residues" evidence="1">
    <location>
        <begin position="27"/>
        <end position="47"/>
    </location>
</feature>
<evidence type="ECO:0000313" key="3">
    <source>
        <dbReference type="EMBL" id="KVH95028.1"/>
    </source>
</evidence>
<feature type="compositionally biased region" description="Basic and acidic residues" evidence="1">
    <location>
        <begin position="93"/>
        <end position="111"/>
    </location>
</feature>
<feature type="chain" id="PRO_5007119000" evidence="2">
    <location>
        <begin position="22"/>
        <end position="161"/>
    </location>
</feature>
<dbReference type="Proteomes" id="UP000243975">
    <property type="component" value="Unassembled WGS sequence"/>
</dbReference>
<evidence type="ECO:0000256" key="2">
    <source>
        <dbReference type="SAM" id="SignalP"/>
    </source>
</evidence>
<keyword evidence="2" id="KW-0732">Signal</keyword>
<dbReference type="PANTHER" id="PTHR34200:SF2">
    <property type="entry name" value="TRANSMEMBRANE PROTEIN"/>
    <property type="match status" value="1"/>
</dbReference>
<feature type="compositionally biased region" description="Polar residues" evidence="1">
    <location>
        <begin position="83"/>
        <end position="92"/>
    </location>
</feature>